<keyword evidence="2" id="KW-0812">Transmembrane</keyword>
<name>A0A5D3AP44_9TREE</name>
<keyword evidence="3" id="KW-0732">Signal</keyword>
<comment type="caution">
    <text evidence="4">The sequence shown here is derived from an EMBL/GenBank/DDBJ whole genome shotgun (WGS) entry which is preliminary data.</text>
</comment>
<feature type="transmembrane region" description="Helical" evidence="2">
    <location>
        <begin position="228"/>
        <end position="252"/>
    </location>
</feature>
<feature type="region of interest" description="Disordered" evidence="1">
    <location>
        <begin position="334"/>
        <end position="367"/>
    </location>
</feature>
<evidence type="ECO:0000256" key="3">
    <source>
        <dbReference type="SAM" id="SignalP"/>
    </source>
</evidence>
<proteinExistence type="predicted"/>
<keyword evidence="2" id="KW-0472">Membrane</keyword>
<evidence type="ECO:0000256" key="2">
    <source>
        <dbReference type="SAM" id="Phobius"/>
    </source>
</evidence>
<organism evidence="4 5">
    <name type="scientific">Cryptococcus floricola</name>
    <dbReference type="NCBI Taxonomy" id="2591691"/>
    <lineage>
        <taxon>Eukaryota</taxon>
        <taxon>Fungi</taxon>
        <taxon>Dikarya</taxon>
        <taxon>Basidiomycota</taxon>
        <taxon>Agaricomycotina</taxon>
        <taxon>Tremellomycetes</taxon>
        <taxon>Tremellales</taxon>
        <taxon>Cryptococcaceae</taxon>
        <taxon>Cryptococcus</taxon>
    </lineage>
</organism>
<evidence type="ECO:0000256" key="1">
    <source>
        <dbReference type="SAM" id="MobiDB-lite"/>
    </source>
</evidence>
<feature type="signal peptide" evidence="3">
    <location>
        <begin position="1"/>
        <end position="18"/>
    </location>
</feature>
<feature type="chain" id="PRO_5022832065" evidence="3">
    <location>
        <begin position="19"/>
        <end position="367"/>
    </location>
</feature>
<dbReference type="EMBL" id="NIDF01000098">
    <property type="protein sequence ID" value="TYJ53205.1"/>
    <property type="molecule type" value="Genomic_DNA"/>
</dbReference>
<gene>
    <name evidence="4" type="ORF">B9479_006183</name>
</gene>
<dbReference type="Proteomes" id="UP000322245">
    <property type="component" value="Unassembled WGS sequence"/>
</dbReference>
<protein>
    <submittedName>
        <fullName evidence="4">Uncharacterized protein</fullName>
    </submittedName>
</protein>
<accession>A0A5D3AP44</accession>
<keyword evidence="2" id="KW-1133">Transmembrane helix</keyword>
<evidence type="ECO:0000313" key="5">
    <source>
        <dbReference type="Proteomes" id="UP000322245"/>
    </source>
</evidence>
<dbReference type="AlphaFoldDB" id="A0A5D3AP44"/>
<reference evidence="4 5" key="1">
    <citation type="submission" date="2017-05" db="EMBL/GenBank/DDBJ databases">
        <title>The Genome Sequence of Tsuchiyaea wingfieldii DSM 27421.</title>
        <authorList>
            <person name="Cuomo C."/>
            <person name="Passer A."/>
            <person name="Billmyre B."/>
            <person name="Heitman J."/>
        </authorList>
    </citation>
    <scope>NUCLEOTIDE SEQUENCE [LARGE SCALE GENOMIC DNA]</scope>
    <source>
        <strain evidence="4 5">DSM 27421</strain>
    </source>
</reference>
<evidence type="ECO:0000313" key="4">
    <source>
        <dbReference type="EMBL" id="TYJ53205.1"/>
    </source>
</evidence>
<keyword evidence="5" id="KW-1185">Reference proteome</keyword>
<sequence length="367" mass="40461">MSRLALLAIASLAAVASATKASWGETCSQANTHLDQANYQLVNDCDATTYCNTNNTCAWKGCRRHTYPYGYNDYSFDQLPPVCPTGEFCPDESDQCLTQVPVGSSCQKDRDDECAQPDNWKDLAGYLNTNGTICLQYTCYYANMTVGQTCVNDNTAYTAYKDDGSAYAFIVSRDNCANGHYCDASDSLCYKGKAQGVTCSGNKECLSYNCADDGKCGKAADDVIHPPVWQYVLIGLGIFILIGAVMTTLWFVHRRVRNRNQAMLEQYYNEQIAYRQSIMSMTHAKQTLASLPPGHSMNDARASLYGDMPPVGWTSGAEIPLPPNMRRDSASIYREGQGQGQSEVQLMPHQRYQDAPESSSRFRGGAL</sequence>